<keyword evidence="2" id="KW-0732">Signal</keyword>
<accession>A0AAV9WGF1</accession>
<evidence type="ECO:0000256" key="1">
    <source>
        <dbReference type="SAM" id="MobiDB-lite"/>
    </source>
</evidence>
<feature type="compositionally biased region" description="Basic and acidic residues" evidence="1">
    <location>
        <begin position="577"/>
        <end position="591"/>
    </location>
</feature>
<reference evidence="3 4" key="1">
    <citation type="submission" date="2023-08" db="EMBL/GenBank/DDBJ databases">
        <authorList>
            <person name="Palmer J.M."/>
        </authorList>
    </citation>
    <scope>NUCLEOTIDE SEQUENCE [LARGE SCALE GENOMIC DNA]</scope>
    <source>
        <strain evidence="3 4">TWF481</strain>
    </source>
</reference>
<name>A0AAV9WGF1_9PEZI</name>
<keyword evidence="4" id="KW-1185">Reference proteome</keyword>
<feature type="signal peptide" evidence="2">
    <location>
        <begin position="1"/>
        <end position="16"/>
    </location>
</feature>
<dbReference type="Proteomes" id="UP001370758">
    <property type="component" value="Unassembled WGS sequence"/>
</dbReference>
<sequence length="591" mass="65693">MILALLFLLYSSPARASWVFNFPVGWTEESVIAQPPHTRPITARYECTVFNFNRWSLPLEATTIYNSPKAFVTNAIAYYRNSKCKDTDGVGLDYLIILDPEKSRGVNVVDLKLEGLTVGGTPTSYQAVEFMHYAKIIYAKTGKAPRPGSVYVFGSRGAVTAWSDAPGTVRNVDMNEFTTKEGMDEIEKDPNEVALVLGMITEKVLNEDPGRKAKLKNWVQKKAGGQTAGANIPEMLERMAEHDAAMKAQADGYLGDMQGSGNLYGQQQAAFQMPSQPIGNANQRAERQSTSERNNAPRESMGPPIFPNRESSQQSTGAPIVTPYGMANRPIDLYQLAEECIKAGNSRAVWFQWYWAEYWFHARLAKAALSILDSVESGGLDAVKQMVEEEREVQEQRIAIENQLRWRLLQQRDAELKKIAKERANLVANLYLASRPQMAGAQEMVQNTEPVNGHLRVPNSINPREDEEIKTPLNFPEFFSPGQFSSSNALSGQTFNLGNFNQFSAGRLGMTVNQANDLAALRFTAPEQNPSESVTEMFRRAGLAGRDVPLMSSEIQDPVSDQPGEKDTYVVEDDETEPTKENPEKKLKTGP</sequence>
<organism evidence="3 4">
    <name type="scientific">Arthrobotrys musiformis</name>
    <dbReference type="NCBI Taxonomy" id="47236"/>
    <lineage>
        <taxon>Eukaryota</taxon>
        <taxon>Fungi</taxon>
        <taxon>Dikarya</taxon>
        <taxon>Ascomycota</taxon>
        <taxon>Pezizomycotina</taxon>
        <taxon>Orbiliomycetes</taxon>
        <taxon>Orbiliales</taxon>
        <taxon>Orbiliaceae</taxon>
        <taxon>Arthrobotrys</taxon>
    </lineage>
</organism>
<evidence type="ECO:0000313" key="4">
    <source>
        <dbReference type="Proteomes" id="UP001370758"/>
    </source>
</evidence>
<evidence type="ECO:0000313" key="3">
    <source>
        <dbReference type="EMBL" id="KAK6507897.1"/>
    </source>
</evidence>
<gene>
    <name evidence="3" type="ORF">TWF481_006318</name>
</gene>
<feature type="region of interest" description="Disordered" evidence="1">
    <location>
        <begin position="545"/>
        <end position="591"/>
    </location>
</feature>
<proteinExistence type="predicted"/>
<evidence type="ECO:0000256" key="2">
    <source>
        <dbReference type="SAM" id="SignalP"/>
    </source>
</evidence>
<dbReference type="AlphaFoldDB" id="A0AAV9WGF1"/>
<feature type="chain" id="PRO_5043709909" evidence="2">
    <location>
        <begin position="17"/>
        <end position="591"/>
    </location>
</feature>
<dbReference type="EMBL" id="JAVHJL010000003">
    <property type="protein sequence ID" value="KAK6507897.1"/>
    <property type="molecule type" value="Genomic_DNA"/>
</dbReference>
<comment type="caution">
    <text evidence="3">The sequence shown here is derived from an EMBL/GenBank/DDBJ whole genome shotgun (WGS) entry which is preliminary data.</text>
</comment>
<protein>
    <submittedName>
        <fullName evidence="3">Uncharacterized protein</fullName>
    </submittedName>
</protein>
<feature type="region of interest" description="Disordered" evidence="1">
    <location>
        <begin position="279"/>
        <end position="319"/>
    </location>
</feature>